<proteinExistence type="predicted"/>
<reference evidence="2" key="1">
    <citation type="journal article" date="2023" name="Front. Plant Sci.">
        <title>Chromosomal-level genome assembly of Melastoma candidum provides insights into trichome evolution.</title>
        <authorList>
            <person name="Zhong Y."/>
            <person name="Wu W."/>
            <person name="Sun C."/>
            <person name="Zou P."/>
            <person name="Liu Y."/>
            <person name="Dai S."/>
            <person name="Zhou R."/>
        </authorList>
    </citation>
    <scope>NUCLEOTIDE SEQUENCE [LARGE SCALE GENOMIC DNA]</scope>
</reference>
<evidence type="ECO:0000313" key="1">
    <source>
        <dbReference type="EMBL" id="KAI4321890.1"/>
    </source>
</evidence>
<organism evidence="1 2">
    <name type="scientific">Melastoma candidum</name>
    <dbReference type="NCBI Taxonomy" id="119954"/>
    <lineage>
        <taxon>Eukaryota</taxon>
        <taxon>Viridiplantae</taxon>
        <taxon>Streptophyta</taxon>
        <taxon>Embryophyta</taxon>
        <taxon>Tracheophyta</taxon>
        <taxon>Spermatophyta</taxon>
        <taxon>Magnoliopsida</taxon>
        <taxon>eudicotyledons</taxon>
        <taxon>Gunneridae</taxon>
        <taxon>Pentapetalae</taxon>
        <taxon>rosids</taxon>
        <taxon>malvids</taxon>
        <taxon>Myrtales</taxon>
        <taxon>Melastomataceae</taxon>
        <taxon>Melastomatoideae</taxon>
        <taxon>Melastomateae</taxon>
        <taxon>Melastoma</taxon>
    </lineage>
</organism>
<dbReference type="EMBL" id="CM042889">
    <property type="protein sequence ID" value="KAI4321890.1"/>
    <property type="molecule type" value="Genomic_DNA"/>
</dbReference>
<dbReference type="Proteomes" id="UP001057402">
    <property type="component" value="Chromosome 10"/>
</dbReference>
<comment type="caution">
    <text evidence="1">The sequence shown here is derived from an EMBL/GenBank/DDBJ whole genome shotgun (WGS) entry which is preliminary data.</text>
</comment>
<keyword evidence="2" id="KW-1185">Reference proteome</keyword>
<accession>A0ACB9MG06</accession>
<protein>
    <submittedName>
        <fullName evidence="1">Uncharacterized protein</fullName>
    </submittedName>
</protein>
<name>A0ACB9MG06_9MYRT</name>
<sequence length="339" mass="38036">MAVFAPWSHLPLRIFLISACVLSSALFLRSWLPTVVEFVTTELPSLYATVSACLRPPYLYILINCIILCIVASSKLQHGRSAGEAPIPMQKAVAEAVPVEVIPKEVDVPLEYAGYEGGYVYGVAVESVVTEAKAEEEEEKQVLVEEAAAVDVTDVVVPGLIPELERNHSAEFAVMEDMKEKEEHAVSGRPPFSTRFGHRRSAKSSPEVGKSLRVSKSRRHDTLESTWKTITDGRAMPLTRHLKKSDTWETHARRSIGNDEKSPPYPKTNKSETFREETGGKTEQNAGQEQGKVRREPSLGQEELNRRVEAFIRKFNEEMRLQREESLNQFQEMITRGAD</sequence>
<gene>
    <name evidence="1" type="ORF">MLD38_035218</name>
</gene>
<evidence type="ECO:0000313" key="2">
    <source>
        <dbReference type="Proteomes" id="UP001057402"/>
    </source>
</evidence>